<evidence type="ECO:0000313" key="1">
    <source>
        <dbReference type="EMBL" id="RDI51634.1"/>
    </source>
</evidence>
<sequence>MNDNGIGIRIEKGNPDDVEIAALVTALLLATAEPAEPSVRPAPALWLRPRRRAVFVTANSWCRAA</sequence>
<comment type="caution">
    <text evidence="1">The sequence shown here is derived from an EMBL/GenBank/DDBJ whole genome shotgun (WGS) entry which is preliminary data.</text>
</comment>
<dbReference type="AlphaFoldDB" id="A0A370H5Z4"/>
<protein>
    <submittedName>
        <fullName evidence="1">Acyl-CoA carboxylase epsilon subunit-like protein</fullName>
    </submittedName>
</protein>
<proteinExistence type="predicted"/>
<gene>
    <name evidence="1" type="ORF">DFR68_104117</name>
</gene>
<dbReference type="EMBL" id="QQAZ01000004">
    <property type="protein sequence ID" value="RDI51634.1"/>
    <property type="molecule type" value="Genomic_DNA"/>
</dbReference>
<dbReference type="RefSeq" id="WP_068014627.1">
    <property type="nucleotide sequence ID" value="NZ_QQAZ01000004.1"/>
</dbReference>
<dbReference type="STRING" id="1210089.GCA_001613165_01153"/>
<dbReference type="GO" id="GO:0004658">
    <property type="term" value="F:propionyl-CoA carboxylase activity"/>
    <property type="evidence" value="ECO:0007669"/>
    <property type="project" value="InterPro"/>
</dbReference>
<name>A0A370H5Z4_9NOCA</name>
<evidence type="ECO:0000313" key="2">
    <source>
        <dbReference type="Proteomes" id="UP000255355"/>
    </source>
</evidence>
<accession>A0A370H5Z4</accession>
<reference evidence="1 2" key="1">
    <citation type="submission" date="2018-07" db="EMBL/GenBank/DDBJ databases">
        <title>Genomic Encyclopedia of Type Strains, Phase IV (KMG-IV): sequencing the most valuable type-strain genomes for metagenomic binning, comparative biology and taxonomic classification.</title>
        <authorList>
            <person name="Goeker M."/>
        </authorList>
    </citation>
    <scope>NUCLEOTIDE SEQUENCE [LARGE SCALE GENOMIC DNA]</scope>
    <source>
        <strain evidence="1 2">DSM 44952</strain>
    </source>
</reference>
<dbReference type="Pfam" id="PF13822">
    <property type="entry name" value="ACC_epsilon"/>
    <property type="match status" value="1"/>
</dbReference>
<keyword evidence="2" id="KW-1185">Reference proteome</keyword>
<organism evidence="1 2">
    <name type="scientific">Nocardia mexicana</name>
    <dbReference type="NCBI Taxonomy" id="279262"/>
    <lineage>
        <taxon>Bacteria</taxon>
        <taxon>Bacillati</taxon>
        <taxon>Actinomycetota</taxon>
        <taxon>Actinomycetes</taxon>
        <taxon>Mycobacteriales</taxon>
        <taxon>Nocardiaceae</taxon>
        <taxon>Nocardia</taxon>
    </lineage>
</organism>
<dbReference type="Proteomes" id="UP000255355">
    <property type="component" value="Unassembled WGS sequence"/>
</dbReference>
<dbReference type="GO" id="GO:0003989">
    <property type="term" value="F:acetyl-CoA carboxylase activity"/>
    <property type="evidence" value="ECO:0007669"/>
    <property type="project" value="InterPro"/>
</dbReference>
<dbReference type="InterPro" id="IPR032716">
    <property type="entry name" value="ACC_epsilon"/>
</dbReference>